<proteinExistence type="predicted"/>
<name>A0ABR4A611_9LECA</name>
<dbReference type="EMBL" id="JBEFKJ010000021">
    <property type="protein sequence ID" value="KAL2040366.1"/>
    <property type="molecule type" value="Genomic_DNA"/>
</dbReference>
<gene>
    <name evidence="1" type="ORF">N7G274_006809</name>
</gene>
<accession>A0ABR4A611</accession>
<comment type="caution">
    <text evidence="1">The sequence shown here is derived from an EMBL/GenBank/DDBJ whole genome shotgun (WGS) entry which is preliminary data.</text>
</comment>
<dbReference type="Proteomes" id="UP001590950">
    <property type="component" value="Unassembled WGS sequence"/>
</dbReference>
<reference evidence="1 2" key="1">
    <citation type="submission" date="2024-09" db="EMBL/GenBank/DDBJ databases">
        <title>Rethinking Asexuality: The Enigmatic Case of Functional Sexual Genes in Lepraria (Stereocaulaceae).</title>
        <authorList>
            <person name="Doellman M."/>
            <person name="Sun Y."/>
            <person name="Barcenas-Pena A."/>
            <person name="Lumbsch H.T."/>
            <person name="Grewe F."/>
        </authorList>
    </citation>
    <scope>NUCLEOTIDE SEQUENCE [LARGE SCALE GENOMIC DNA]</scope>
    <source>
        <strain evidence="1 2">Mercado 3170</strain>
    </source>
</reference>
<protein>
    <submittedName>
        <fullName evidence="1">Uncharacterized protein</fullName>
    </submittedName>
</protein>
<evidence type="ECO:0000313" key="2">
    <source>
        <dbReference type="Proteomes" id="UP001590950"/>
    </source>
</evidence>
<sequence>MSGECLRVVPGSTSVILHGEATFDELSTGRKHGSRSRCRDRHSLSVANAGKIAPPSSSMGVSREARFGPLIAPRSGAVPPTCTLLTAGRGSWVAGGINFGRAHSQWSRRFQL</sequence>
<organism evidence="1 2">
    <name type="scientific">Stereocaulon virgatum</name>
    <dbReference type="NCBI Taxonomy" id="373712"/>
    <lineage>
        <taxon>Eukaryota</taxon>
        <taxon>Fungi</taxon>
        <taxon>Dikarya</taxon>
        <taxon>Ascomycota</taxon>
        <taxon>Pezizomycotina</taxon>
        <taxon>Lecanoromycetes</taxon>
        <taxon>OSLEUM clade</taxon>
        <taxon>Lecanoromycetidae</taxon>
        <taxon>Lecanorales</taxon>
        <taxon>Lecanorineae</taxon>
        <taxon>Stereocaulaceae</taxon>
        <taxon>Stereocaulon</taxon>
    </lineage>
</organism>
<evidence type="ECO:0000313" key="1">
    <source>
        <dbReference type="EMBL" id="KAL2040366.1"/>
    </source>
</evidence>
<keyword evidence="2" id="KW-1185">Reference proteome</keyword>